<name>A0A7J6PM10_PEROL</name>
<evidence type="ECO:0000256" key="1">
    <source>
        <dbReference type="ARBA" id="ARBA00004141"/>
    </source>
</evidence>
<accession>A0A7J6PM10</accession>
<feature type="transmembrane region" description="Helical" evidence="6">
    <location>
        <begin position="264"/>
        <end position="287"/>
    </location>
</feature>
<dbReference type="EMBL" id="JABANP010000005">
    <property type="protein sequence ID" value="KAF4697164.1"/>
    <property type="molecule type" value="Genomic_DNA"/>
</dbReference>
<proteinExistence type="predicted"/>
<evidence type="ECO:0000256" key="6">
    <source>
        <dbReference type="SAM" id="Phobius"/>
    </source>
</evidence>
<evidence type="ECO:0000256" key="3">
    <source>
        <dbReference type="ARBA" id="ARBA00022989"/>
    </source>
</evidence>
<feature type="transmembrane region" description="Helical" evidence="6">
    <location>
        <begin position="129"/>
        <end position="151"/>
    </location>
</feature>
<evidence type="ECO:0000256" key="2">
    <source>
        <dbReference type="ARBA" id="ARBA00022692"/>
    </source>
</evidence>
<feature type="transmembrane region" description="Helical" evidence="6">
    <location>
        <begin position="309"/>
        <end position="337"/>
    </location>
</feature>
<keyword evidence="3 6" id="KW-1133">Transmembrane helix</keyword>
<dbReference type="Pfam" id="PF01490">
    <property type="entry name" value="Aa_trans"/>
    <property type="match status" value="1"/>
</dbReference>
<feature type="transmembrane region" description="Helical" evidence="6">
    <location>
        <begin position="423"/>
        <end position="445"/>
    </location>
</feature>
<dbReference type="OrthoDB" id="432021at2759"/>
<reference evidence="8 9" key="1">
    <citation type="submission" date="2020-04" db="EMBL/GenBank/DDBJ databases">
        <title>Perkinsus olseni comparative genomics.</title>
        <authorList>
            <person name="Bogema D.R."/>
        </authorList>
    </citation>
    <scope>NUCLEOTIDE SEQUENCE [LARGE SCALE GENOMIC DNA]</scope>
    <source>
        <strain evidence="8">00978-12</strain>
    </source>
</reference>
<feature type="transmembrane region" description="Helical" evidence="6">
    <location>
        <begin position="163"/>
        <end position="180"/>
    </location>
</feature>
<comment type="caution">
    <text evidence="8">The sequence shown here is derived from an EMBL/GenBank/DDBJ whole genome shotgun (WGS) entry which is preliminary data.</text>
</comment>
<dbReference type="AlphaFoldDB" id="A0A7J6PM10"/>
<protein>
    <recommendedName>
        <fullName evidence="7">Amino acid transporter transmembrane domain-containing protein</fullName>
    </recommendedName>
</protein>
<feature type="transmembrane region" description="Helical" evidence="6">
    <location>
        <begin position="229"/>
        <end position="252"/>
    </location>
</feature>
<keyword evidence="4 6" id="KW-0472">Membrane</keyword>
<feature type="region of interest" description="Disordered" evidence="5">
    <location>
        <begin position="1"/>
        <end position="20"/>
    </location>
</feature>
<gene>
    <name evidence="8" type="ORF">FOZ60_011837</name>
</gene>
<evidence type="ECO:0000313" key="8">
    <source>
        <dbReference type="EMBL" id="KAF4697164.1"/>
    </source>
</evidence>
<feature type="transmembrane region" description="Helical" evidence="6">
    <location>
        <begin position="54"/>
        <end position="72"/>
    </location>
</feature>
<feature type="domain" description="Amino acid transporter transmembrane" evidence="7">
    <location>
        <begin position="46"/>
        <end position="436"/>
    </location>
</feature>
<organism evidence="8 9">
    <name type="scientific">Perkinsus olseni</name>
    <name type="common">Perkinsus atlanticus</name>
    <dbReference type="NCBI Taxonomy" id="32597"/>
    <lineage>
        <taxon>Eukaryota</taxon>
        <taxon>Sar</taxon>
        <taxon>Alveolata</taxon>
        <taxon>Perkinsozoa</taxon>
        <taxon>Perkinsea</taxon>
        <taxon>Perkinsida</taxon>
        <taxon>Perkinsidae</taxon>
        <taxon>Perkinsus</taxon>
    </lineage>
</organism>
<evidence type="ECO:0000313" key="9">
    <source>
        <dbReference type="Proteomes" id="UP000541610"/>
    </source>
</evidence>
<dbReference type="GO" id="GO:0015179">
    <property type="term" value="F:L-amino acid transmembrane transporter activity"/>
    <property type="evidence" value="ECO:0007669"/>
    <property type="project" value="TreeGrafter"/>
</dbReference>
<evidence type="ECO:0000259" key="7">
    <source>
        <dbReference type="Pfam" id="PF01490"/>
    </source>
</evidence>
<feature type="transmembrane region" description="Helical" evidence="6">
    <location>
        <begin position="380"/>
        <end position="402"/>
    </location>
</feature>
<comment type="subcellular location">
    <subcellularLocation>
        <location evidence="1">Membrane</location>
        <topology evidence="1">Multi-pass membrane protein</topology>
    </subcellularLocation>
</comment>
<feature type="transmembrane region" description="Helical" evidence="6">
    <location>
        <begin position="78"/>
        <end position="100"/>
    </location>
</feature>
<feature type="transmembrane region" description="Helical" evidence="6">
    <location>
        <begin position="187"/>
        <end position="209"/>
    </location>
</feature>
<evidence type="ECO:0000256" key="4">
    <source>
        <dbReference type="ARBA" id="ARBA00023136"/>
    </source>
</evidence>
<dbReference type="PANTHER" id="PTHR22950:SF461">
    <property type="entry name" value="AMINO ACID TRANSPORTER TRANSMEMBRANE DOMAIN-CONTAINING PROTEIN"/>
    <property type="match status" value="1"/>
</dbReference>
<dbReference type="PANTHER" id="PTHR22950">
    <property type="entry name" value="AMINO ACID TRANSPORTER"/>
    <property type="match status" value="1"/>
</dbReference>
<evidence type="ECO:0000256" key="5">
    <source>
        <dbReference type="SAM" id="MobiDB-lite"/>
    </source>
</evidence>
<feature type="transmembrane region" description="Helical" evidence="6">
    <location>
        <begin position="357"/>
        <end position="374"/>
    </location>
</feature>
<sequence>MSLAGNQDHHNPGSVASSLKLSEDSTISDWTESKAAADSADDDNSHKCSNVRSIINIVLTAIGLGVITLPTVMATCGWIGGILVLFVAAALSDYMVCNLYKAVTNHPKGDPINTYEELGRVCFGRAGQIITALIVHVTMTGVCATLLLLLGENTQKLAPELSVTVWCVIWAAICLPLSWLRSLKEISYVAMVGLIGVIALFIIIAAKGIENGITTDEEIQYDLFNGDALTWAVSFGNAILSYQMASATPTLIREMITPSAFPRSASAGLLIVFIIYVGVGACGYYGYGRNLIDVPIMNSIAPSGQALDAWGYVAVIAMLLLAFPHYLVILMPIAASLEYAVNIDVDSTAKRDLIKRIVARTFLVAITLVIAIVVPSVDKLINLMGVFTMIAMAGVLPALFYTRIRVFNEGSLKAVWKAHRLEMCLLCALTLLCLLVMGAGGYQSIVDF</sequence>
<dbReference type="Proteomes" id="UP000541610">
    <property type="component" value="Unassembled WGS sequence"/>
</dbReference>
<keyword evidence="2 6" id="KW-0812">Transmembrane</keyword>
<dbReference type="InterPro" id="IPR013057">
    <property type="entry name" value="AA_transpt_TM"/>
</dbReference>
<dbReference type="GO" id="GO:0016020">
    <property type="term" value="C:membrane"/>
    <property type="evidence" value="ECO:0007669"/>
    <property type="project" value="UniProtKB-SubCell"/>
</dbReference>